<sequence length="408" mass="44408">MALFERTVADRYLRTHRKGAFVRVMVRFARGGTAVGVFAMVVTLALMTGFREEIQATLFSATAHFTVFHLAGDIPDTQGTLKTIRAVPGVQAASPIRMEKGLLRRADSEMPPEAVVVKAVDPATAHGTSSIFDSIQPLPIEQMQEGEIVLGKELAQRMSLRVGDTVALALFRLELGLGGQQPKVAAFRVAGIFHSHIAEYDKTWAFIHLGDAMRIAKAEGRAEMIEVRASGIDAIAEVKPRVMEALGPAYLATDLRESNRSLFAALIVEKWLFTAVLSLLVLVAAFNIVASLVLLVTEKRRDLGVLLALGATPRQIQRLFELQGLRIGAVGTAWGLGLSVPLCLILDHFRLLKLPAAVYDFISYLPFRLKVLDVALVAAFPLLVSWLAARYPAKKAAALDPVDALRAE</sequence>
<accession>A0A936F310</accession>
<comment type="similarity">
    <text evidence="2">Belongs to the ABC-4 integral membrane protein family. LolC/E subfamily.</text>
</comment>
<evidence type="ECO:0000256" key="7">
    <source>
        <dbReference type="SAM" id="Phobius"/>
    </source>
</evidence>
<evidence type="ECO:0000259" key="8">
    <source>
        <dbReference type="Pfam" id="PF02687"/>
    </source>
</evidence>
<evidence type="ECO:0000313" key="11">
    <source>
        <dbReference type="Proteomes" id="UP000709959"/>
    </source>
</evidence>
<feature type="domain" description="ABC3 transporter permease C-terminal" evidence="8">
    <location>
        <begin position="276"/>
        <end position="400"/>
    </location>
</feature>
<dbReference type="Proteomes" id="UP000709959">
    <property type="component" value="Unassembled WGS sequence"/>
</dbReference>
<dbReference type="AlphaFoldDB" id="A0A936F310"/>
<organism evidence="10 11">
    <name type="scientific">Candidatus Geothrix odensensis</name>
    <dbReference type="NCBI Taxonomy" id="2954440"/>
    <lineage>
        <taxon>Bacteria</taxon>
        <taxon>Pseudomonadati</taxon>
        <taxon>Acidobacteriota</taxon>
        <taxon>Holophagae</taxon>
        <taxon>Holophagales</taxon>
        <taxon>Holophagaceae</taxon>
        <taxon>Geothrix</taxon>
    </lineage>
</organism>
<dbReference type="PANTHER" id="PTHR30489">
    <property type="entry name" value="LIPOPROTEIN-RELEASING SYSTEM TRANSMEMBRANE PROTEIN LOLE"/>
    <property type="match status" value="1"/>
</dbReference>
<feature type="domain" description="MacB-like periplasmic core" evidence="9">
    <location>
        <begin position="32"/>
        <end position="242"/>
    </location>
</feature>
<evidence type="ECO:0000256" key="2">
    <source>
        <dbReference type="ARBA" id="ARBA00005236"/>
    </source>
</evidence>
<dbReference type="Pfam" id="PF02687">
    <property type="entry name" value="FtsX"/>
    <property type="match status" value="1"/>
</dbReference>
<dbReference type="GO" id="GO:0044874">
    <property type="term" value="P:lipoprotein localization to outer membrane"/>
    <property type="evidence" value="ECO:0007669"/>
    <property type="project" value="TreeGrafter"/>
</dbReference>
<evidence type="ECO:0000256" key="5">
    <source>
        <dbReference type="ARBA" id="ARBA00022989"/>
    </source>
</evidence>
<evidence type="ECO:0000256" key="4">
    <source>
        <dbReference type="ARBA" id="ARBA00022692"/>
    </source>
</evidence>
<evidence type="ECO:0000259" key="9">
    <source>
        <dbReference type="Pfam" id="PF12704"/>
    </source>
</evidence>
<proteinExistence type="inferred from homology"/>
<dbReference type="Pfam" id="PF12704">
    <property type="entry name" value="MacB_PCD"/>
    <property type="match status" value="1"/>
</dbReference>
<keyword evidence="4 7" id="KW-0812">Transmembrane</keyword>
<dbReference type="PANTHER" id="PTHR30489:SF0">
    <property type="entry name" value="LIPOPROTEIN-RELEASING SYSTEM TRANSMEMBRANE PROTEIN LOLE"/>
    <property type="match status" value="1"/>
</dbReference>
<name>A0A936F310_9BACT</name>
<comment type="caution">
    <text evidence="10">The sequence shown here is derived from an EMBL/GenBank/DDBJ whole genome shotgun (WGS) entry which is preliminary data.</text>
</comment>
<dbReference type="InterPro" id="IPR025857">
    <property type="entry name" value="MacB_PCD"/>
</dbReference>
<evidence type="ECO:0000256" key="1">
    <source>
        <dbReference type="ARBA" id="ARBA00004651"/>
    </source>
</evidence>
<evidence type="ECO:0000256" key="6">
    <source>
        <dbReference type="ARBA" id="ARBA00023136"/>
    </source>
</evidence>
<dbReference type="InterPro" id="IPR051447">
    <property type="entry name" value="Lipoprotein-release_system"/>
</dbReference>
<feature type="transmembrane region" description="Helical" evidence="7">
    <location>
        <begin position="324"/>
        <end position="349"/>
    </location>
</feature>
<evidence type="ECO:0000313" key="10">
    <source>
        <dbReference type="EMBL" id="MBK8573207.1"/>
    </source>
</evidence>
<dbReference type="InterPro" id="IPR003838">
    <property type="entry name" value="ABC3_permease_C"/>
</dbReference>
<feature type="transmembrane region" description="Helical" evidence="7">
    <location>
        <begin position="28"/>
        <end position="50"/>
    </location>
</feature>
<reference evidence="10 11" key="1">
    <citation type="submission" date="2020-10" db="EMBL/GenBank/DDBJ databases">
        <title>Connecting structure to function with the recovery of over 1000 high-quality activated sludge metagenome-assembled genomes encoding full-length rRNA genes using long-read sequencing.</title>
        <authorList>
            <person name="Singleton C.M."/>
            <person name="Petriglieri F."/>
            <person name="Kristensen J.M."/>
            <person name="Kirkegaard R.H."/>
            <person name="Michaelsen T.Y."/>
            <person name="Andersen M.H."/>
            <person name="Karst S.M."/>
            <person name="Dueholm M.S."/>
            <person name="Nielsen P.H."/>
            <person name="Albertsen M."/>
        </authorList>
    </citation>
    <scope>NUCLEOTIDE SEQUENCE [LARGE SCALE GENOMIC DNA]</scope>
    <source>
        <strain evidence="10">OdNE_18-Q3-R46-58_MAXAC.008</strain>
    </source>
</reference>
<keyword evidence="6 7" id="KW-0472">Membrane</keyword>
<keyword evidence="3" id="KW-1003">Cell membrane</keyword>
<gene>
    <name evidence="10" type="ORF">IPN91_11285</name>
</gene>
<dbReference type="GO" id="GO:0098797">
    <property type="term" value="C:plasma membrane protein complex"/>
    <property type="evidence" value="ECO:0007669"/>
    <property type="project" value="TreeGrafter"/>
</dbReference>
<dbReference type="EMBL" id="JADKCH010000013">
    <property type="protein sequence ID" value="MBK8573207.1"/>
    <property type="molecule type" value="Genomic_DNA"/>
</dbReference>
<protein>
    <submittedName>
        <fullName evidence="10">ABC transporter permease</fullName>
    </submittedName>
</protein>
<feature type="transmembrane region" description="Helical" evidence="7">
    <location>
        <begin position="271"/>
        <end position="296"/>
    </location>
</feature>
<evidence type="ECO:0000256" key="3">
    <source>
        <dbReference type="ARBA" id="ARBA00022475"/>
    </source>
</evidence>
<feature type="transmembrane region" description="Helical" evidence="7">
    <location>
        <begin position="369"/>
        <end position="389"/>
    </location>
</feature>
<comment type="subcellular location">
    <subcellularLocation>
        <location evidence="1">Cell membrane</location>
        <topology evidence="1">Multi-pass membrane protein</topology>
    </subcellularLocation>
</comment>
<keyword evidence="5 7" id="KW-1133">Transmembrane helix</keyword>